<dbReference type="PANTHER" id="PTHR47313:SF1">
    <property type="entry name" value="RIBOSOMAL RNA LARGE SUBUNIT METHYLTRANSFERASE K_L"/>
    <property type="match status" value="1"/>
</dbReference>
<feature type="domain" description="RlmL ferredoxin-like" evidence="4">
    <location>
        <begin position="6"/>
        <end position="58"/>
    </location>
</feature>
<protein>
    <recommendedName>
        <fullName evidence="7">RNA methylase</fullName>
    </recommendedName>
</protein>
<dbReference type="Pfam" id="PF01170">
    <property type="entry name" value="UPF0020"/>
    <property type="match status" value="1"/>
</dbReference>
<dbReference type="PROSITE" id="PS01261">
    <property type="entry name" value="UPF0020"/>
    <property type="match status" value="1"/>
</dbReference>
<name>A0ABM7WWX6_9BACT</name>
<keyword evidence="1" id="KW-0489">Methyltransferase</keyword>
<keyword evidence="6" id="KW-1185">Reference proteome</keyword>
<proteinExistence type="predicted"/>
<dbReference type="Gene3D" id="3.30.2130.30">
    <property type="match status" value="1"/>
</dbReference>
<dbReference type="InterPro" id="IPR000241">
    <property type="entry name" value="RlmKL-like_Mtase"/>
</dbReference>
<evidence type="ECO:0000256" key="2">
    <source>
        <dbReference type="ARBA" id="ARBA00022679"/>
    </source>
</evidence>
<dbReference type="Gene3D" id="3.40.50.150">
    <property type="entry name" value="Vaccinia Virus protein VP39"/>
    <property type="match status" value="1"/>
</dbReference>
<keyword evidence="2" id="KW-0808">Transferase</keyword>
<dbReference type="SUPFAM" id="SSF53335">
    <property type="entry name" value="S-adenosyl-L-methionine-dependent methyltransferases"/>
    <property type="match status" value="1"/>
</dbReference>
<gene>
    <name evidence="5" type="ORF">AMOR_30140</name>
</gene>
<evidence type="ECO:0000313" key="5">
    <source>
        <dbReference type="EMBL" id="BDG04018.1"/>
    </source>
</evidence>
<dbReference type="InterPro" id="IPR053943">
    <property type="entry name" value="RlmKL-like_Mtase_CS"/>
</dbReference>
<dbReference type="RefSeq" id="WP_248352393.1">
    <property type="nucleotide sequence ID" value="NZ_AP025591.1"/>
</dbReference>
<sequence length="314" mass="32432">MKAERIFCACAPGLEPVLAAELARLGLAARATPGGAEAEGDDAAARACLASRVADAVLLRLWEGGADELGRARRAVARRAGPLPLVTRADGGRATLSVDAAGAPLFRRGWRARIGAAPLRESLAAALVLARGWDGASPFLDPMCGSGTIAIEAALVAARRAPGLGRTFALESLPGHDPARLERLRARLAAEARPVAVPIHASDRNGGALRLARKNAEAAGIAGAITFARADAAQVVPPPGPGLCAVNPPYGVRLDEDAAAAWRALAALFPRLAGWDVTVLGPDRGYERLLPAEPVSAVPVLNGGLRCRLLVYRP</sequence>
<reference evidence="6" key="1">
    <citation type="journal article" date="2022" name="Int. J. Syst. Evol. Microbiol.">
        <title>Anaeromyxobacter oryzae sp. nov., Anaeromyxobacter diazotrophicus sp. nov. and Anaeromyxobacter paludicola sp. nov., isolated from paddy soils.</title>
        <authorList>
            <person name="Itoh H."/>
            <person name="Xu Z."/>
            <person name="Mise K."/>
            <person name="Masuda Y."/>
            <person name="Ushijima N."/>
            <person name="Hayakawa C."/>
            <person name="Shiratori Y."/>
            <person name="Senoo K."/>
        </authorList>
    </citation>
    <scope>NUCLEOTIDE SEQUENCE [LARGE SCALE GENOMIC DNA]</scope>
    <source>
        <strain evidence="6">Red232</strain>
    </source>
</reference>
<feature type="domain" description="Ribosomal RNA large subunit methyltransferase K/L-like methyltransferase" evidence="3">
    <location>
        <begin position="108"/>
        <end position="306"/>
    </location>
</feature>
<evidence type="ECO:0008006" key="7">
    <source>
        <dbReference type="Google" id="ProtNLM"/>
    </source>
</evidence>
<dbReference type="InterPro" id="IPR054170">
    <property type="entry name" value="RlmL_1st"/>
</dbReference>
<dbReference type="EMBL" id="AP025591">
    <property type="protein sequence ID" value="BDG04018.1"/>
    <property type="molecule type" value="Genomic_DNA"/>
</dbReference>
<evidence type="ECO:0000256" key="1">
    <source>
        <dbReference type="ARBA" id="ARBA00022603"/>
    </source>
</evidence>
<organism evidence="5 6">
    <name type="scientific">Anaeromyxobacter oryzae</name>
    <dbReference type="NCBI Taxonomy" id="2918170"/>
    <lineage>
        <taxon>Bacteria</taxon>
        <taxon>Pseudomonadati</taxon>
        <taxon>Myxococcota</taxon>
        <taxon>Myxococcia</taxon>
        <taxon>Myxococcales</taxon>
        <taxon>Cystobacterineae</taxon>
        <taxon>Anaeromyxobacteraceae</taxon>
        <taxon>Anaeromyxobacter</taxon>
    </lineage>
</organism>
<accession>A0ABM7WWX6</accession>
<dbReference type="Pfam" id="PF22020">
    <property type="entry name" value="RlmL_1st"/>
    <property type="match status" value="1"/>
</dbReference>
<evidence type="ECO:0000259" key="3">
    <source>
        <dbReference type="Pfam" id="PF01170"/>
    </source>
</evidence>
<dbReference type="Proteomes" id="UP001162891">
    <property type="component" value="Chromosome"/>
</dbReference>
<evidence type="ECO:0000259" key="4">
    <source>
        <dbReference type="Pfam" id="PF22020"/>
    </source>
</evidence>
<evidence type="ECO:0000313" key="6">
    <source>
        <dbReference type="Proteomes" id="UP001162891"/>
    </source>
</evidence>
<dbReference type="InterPro" id="IPR029063">
    <property type="entry name" value="SAM-dependent_MTases_sf"/>
</dbReference>
<dbReference type="PANTHER" id="PTHR47313">
    <property type="entry name" value="RIBOSOMAL RNA LARGE SUBUNIT METHYLTRANSFERASE K/L"/>
    <property type="match status" value="1"/>
</dbReference>